<accession>A0A328YP85</accession>
<evidence type="ECO:0000313" key="1">
    <source>
        <dbReference type="EMBL" id="RAR75888.1"/>
    </source>
</evidence>
<reference evidence="1 2" key="1">
    <citation type="submission" date="2018-06" db="EMBL/GenBank/DDBJ databases">
        <title>Genomic Encyclopedia of Archaeal and Bacterial Type Strains, Phase II (KMG-II): from individual species to whole genera.</title>
        <authorList>
            <person name="Goeker M."/>
        </authorList>
    </citation>
    <scope>NUCLEOTIDE SEQUENCE [LARGE SCALE GENOMIC DNA]</scope>
    <source>
        <strain evidence="1 2">CFPB 3232</strain>
    </source>
</reference>
<gene>
    <name evidence="1" type="ORF">AX018_10602</name>
</gene>
<organism evidence="1 2">
    <name type="scientific">Paracidovorax anthurii</name>
    <dbReference type="NCBI Taxonomy" id="78229"/>
    <lineage>
        <taxon>Bacteria</taxon>
        <taxon>Pseudomonadati</taxon>
        <taxon>Pseudomonadota</taxon>
        <taxon>Betaproteobacteria</taxon>
        <taxon>Burkholderiales</taxon>
        <taxon>Comamonadaceae</taxon>
        <taxon>Paracidovorax</taxon>
    </lineage>
</organism>
<comment type="caution">
    <text evidence="1">The sequence shown here is derived from an EMBL/GenBank/DDBJ whole genome shotgun (WGS) entry which is preliminary data.</text>
</comment>
<proteinExistence type="predicted"/>
<name>A0A328YP85_9BURK</name>
<dbReference type="AlphaFoldDB" id="A0A328YP85"/>
<protein>
    <submittedName>
        <fullName evidence="1">Uncharacterized protein</fullName>
    </submittedName>
</protein>
<dbReference type="Proteomes" id="UP000248856">
    <property type="component" value="Unassembled WGS sequence"/>
</dbReference>
<dbReference type="EMBL" id="QLTA01000060">
    <property type="protein sequence ID" value="RAR75888.1"/>
    <property type="molecule type" value="Genomic_DNA"/>
</dbReference>
<sequence>MLRAPFSQENNDRSLGFKTRPICVGLSLNWLKQRAEYESTGSGPSNAIERMEYLQSFAGTVTARVSQNFYLMEHKEGIEPYRERFLASQASASGS</sequence>
<evidence type="ECO:0000313" key="2">
    <source>
        <dbReference type="Proteomes" id="UP000248856"/>
    </source>
</evidence>
<keyword evidence="2" id="KW-1185">Reference proteome</keyword>